<dbReference type="PANTHER" id="PTHR30217">
    <property type="entry name" value="PEPTIDASE U32 FAMILY"/>
    <property type="match status" value="1"/>
</dbReference>
<accession>A0ABZ0X2G1</accession>
<dbReference type="InterPro" id="IPR043693">
    <property type="entry name" value="UbiV"/>
</dbReference>
<dbReference type="HAMAP" id="MF_02233">
    <property type="entry name" value="UbiV"/>
    <property type="match status" value="1"/>
</dbReference>
<evidence type="ECO:0000256" key="1">
    <source>
        <dbReference type="HAMAP-Rule" id="MF_02233"/>
    </source>
</evidence>
<feature type="binding site" evidence="1">
    <location>
        <position position="193"/>
    </location>
    <ligand>
        <name>[4Fe-4S] cluster</name>
        <dbReference type="ChEBI" id="CHEBI:49883"/>
    </ligand>
</feature>
<dbReference type="RefSeq" id="WP_018625608.1">
    <property type="nucleotide sequence ID" value="NZ_CP140158.1"/>
</dbReference>
<organism evidence="2 3">
    <name type="scientific">Kangiella aquimarina</name>
    <dbReference type="NCBI Taxonomy" id="261965"/>
    <lineage>
        <taxon>Bacteria</taxon>
        <taxon>Pseudomonadati</taxon>
        <taxon>Pseudomonadota</taxon>
        <taxon>Gammaproteobacteria</taxon>
        <taxon>Kangiellales</taxon>
        <taxon>Kangiellaceae</taxon>
        <taxon>Kangiella</taxon>
    </lineage>
</organism>
<gene>
    <name evidence="1" type="primary">ubiV</name>
    <name evidence="2" type="ORF">SR900_09940</name>
</gene>
<comment type="pathway">
    <text evidence="1">Cofactor biosynthesis; ubiquinone biosynthesis.</text>
</comment>
<feature type="binding site" evidence="1">
    <location>
        <position position="39"/>
    </location>
    <ligand>
        <name>[4Fe-4S] cluster</name>
        <dbReference type="ChEBI" id="CHEBI:49883"/>
    </ligand>
</feature>
<comment type="function">
    <text evidence="1">Required for O(2)-independent ubiquinone (coenzyme Q) biosynthesis. Together with UbiU, is essential for the C6-hydroxylation reaction in the oxygen-independent ubiquinone biosynthesis pathway.</text>
</comment>
<dbReference type="PANTHER" id="PTHR30217:SF11">
    <property type="entry name" value="UBIQUINONE BIOSYNTHESIS PROTEIN UBIV"/>
    <property type="match status" value="1"/>
</dbReference>
<evidence type="ECO:0000313" key="3">
    <source>
        <dbReference type="Proteomes" id="UP001324185"/>
    </source>
</evidence>
<dbReference type="NCBIfam" id="NF011991">
    <property type="entry name" value="PRK15447.1"/>
    <property type="match status" value="1"/>
</dbReference>
<protein>
    <recommendedName>
        <fullName evidence="1">Ubiquinone biosynthesis protein UbiV</fullName>
    </recommendedName>
</protein>
<comment type="cofactor">
    <cofactor evidence="1">
        <name>[4Fe-4S] cluster</name>
        <dbReference type="ChEBI" id="CHEBI:49883"/>
    </cofactor>
</comment>
<comment type="similarity">
    <text evidence="1">Belongs to the peptidase U32 family. UbiV subfamily.</text>
</comment>
<dbReference type="Pfam" id="PF01136">
    <property type="entry name" value="Peptidase_U32"/>
    <property type="match status" value="1"/>
</dbReference>
<keyword evidence="1" id="KW-0831">Ubiquinone biosynthesis</keyword>
<dbReference type="Proteomes" id="UP001324185">
    <property type="component" value="Chromosome"/>
</dbReference>
<keyword evidence="1" id="KW-0411">Iron-sulfur</keyword>
<feature type="binding site" evidence="1">
    <location>
        <position position="176"/>
    </location>
    <ligand>
        <name>[4Fe-4S] cluster</name>
        <dbReference type="ChEBI" id="CHEBI:49883"/>
    </ligand>
</feature>
<keyword evidence="1" id="KW-0004">4Fe-4S</keyword>
<feature type="binding site" evidence="1">
    <location>
        <position position="189"/>
    </location>
    <ligand>
        <name>[4Fe-4S] cluster</name>
        <dbReference type="ChEBI" id="CHEBI:49883"/>
    </ligand>
</feature>
<comment type="subunit">
    <text evidence="1">Forms a heterodimer with UbiU.</text>
</comment>
<dbReference type="EMBL" id="CP140158">
    <property type="protein sequence ID" value="WQG84781.1"/>
    <property type="molecule type" value="Genomic_DNA"/>
</dbReference>
<keyword evidence="1" id="KW-0408">Iron</keyword>
<name>A0ABZ0X2G1_9GAMM</name>
<keyword evidence="1" id="KW-0479">Metal-binding</keyword>
<sequence length="293" mass="33106">MKTSLAAVPYFWTQQAYQDFYHQVAETDIDTVYLGETVCSKRRSMTLQDWIDAGIFLQGKGKQVVLSTMTLLEAESELSYLKKVVQQKEFLVEANDMSAIQVANQAGKHFVSGNAINIYNNQSLSLFHKLGMTRWNIPVELGQQDLKPVIPKAQELGVELEYQVYGRMPLAYSARCFTARHHDLPKDRCQFKCKDDVEGIPVKTREGDSFAQINGIQTQSGKVSNLLNHWQKLYAAGIDYARIVPVAPDTTLQVIKSLTQATANNQPLVDFTDDSREYCNGYWFQMAGLEMIA</sequence>
<dbReference type="InterPro" id="IPR001539">
    <property type="entry name" value="Peptidase_U32"/>
</dbReference>
<reference evidence="2 3" key="1">
    <citation type="submission" date="2023-11" db="EMBL/GenBank/DDBJ databases">
        <title>MicrobeMod: A computational toolkit for identifying prokaryotic methylation and restriction-modification with nanopore sequencing.</title>
        <authorList>
            <person name="Crits-Christoph A."/>
            <person name="Kang S.C."/>
            <person name="Lee H."/>
            <person name="Ostrov N."/>
        </authorList>
    </citation>
    <scope>NUCLEOTIDE SEQUENCE [LARGE SCALE GENOMIC DNA]</scope>
    <source>
        <strain evidence="2 3">DSMZ 16071</strain>
    </source>
</reference>
<proteinExistence type="inferred from homology"/>
<dbReference type="InterPro" id="IPR051454">
    <property type="entry name" value="RNA/ubiquinone_mod_enzymes"/>
</dbReference>
<evidence type="ECO:0000313" key="2">
    <source>
        <dbReference type="EMBL" id="WQG84781.1"/>
    </source>
</evidence>
<keyword evidence="3" id="KW-1185">Reference proteome</keyword>